<evidence type="ECO:0000313" key="8">
    <source>
        <dbReference type="Proteomes" id="UP000008792"/>
    </source>
</evidence>
<dbReference type="AlphaFoldDB" id="B4MDR6"/>
<dbReference type="InterPro" id="IPR050863">
    <property type="entry name" value="CenT-Element_Derived"/>
</dbReference>
<feature type="domain" description="HTH CENPB-type" evidence="6">
    <location>
        <begin position="62"/>
        <end position="134"/>
    </location>
</feature>
<gene>
    <name evidence="7" type="primary">Dvir\GJ16124</name>
    <name evidence="7" type="ORF">Dvir_GJ16124</name>
</gene>
<dbReference type="PROSITE" id="PS51253">
    <property type="entry name" value="HTH_CENPB"/>
    <property type="match status" value="1"/>
</dbReference>
<dbReference type="PROSITE" id="PS50960">
    <property type="entry name" value="HTH_PSQ"/>
    <property type="match status" value="1"/>
</dbReference>
<dbReference type="SUPFAM" id="SSF46689">
    <property type="entry name" value="Homeodomain-like"/>
    <property type="match status" value="2"/>
</dbReference>
<evidence type="ECO:0000256" key="1">
    <source>
        <dbReference type="ARBA" id="ARBA00004123"/>
    </source>
</evidence>
<dbReference type="PANTHER" id="PTHR19303">
    <property type="entry name" value="TRANSPOSON"/>
    <property type="match status" value="1"/>
</dbReference>
<evidence type="ECO:0000256" key="4">
    <source>
        <dbReference type="PROSITE-ProRule" id="PRU00320"/>
    </source>
</evidence>
<evidence type="ECO:0000259" key="5">
    <source>
        <dbReference type="PROSITE" id="PS50960"/>
    </source>
</evidence>
<keyword evidence="3 4" id="KW-0539">Nucleus</keyword>
<feature type="domain" description="HTH psq-type" evidence="5">
    <location>
        <begin position="1"/>
        <end position="50"/>
    </location>
</feature>
<dbReference type="KEGG" id="dvi:6635696"/>
<accession>B4MDR6</accession>
<dbReference type="Proteomes" id="UP000008792">
    <property type="component" value="Unassembled WGS sequence"/>
</dbReference>
<dbReference type="FunCoup" id="B4MDR6">
    <property type="interactions" value="162"/>
</dbReference>
<dbReference type="PANTHER" id="PTHR19303:SF73">
    <property type="entry name" value="PROTEIN PDC2"/>
    <property type="match status" value="1"/>
</dbReference>
<evidence type="ECO:0000259" key="6">
    <source>
        <dbReference type="PROSITE" id="PS51253"/>
    </source>
</evidence>
<feature type="DNA-binding region" description="H-T-H motif" evidence="4">
    <location>
        <begin position="26"/>
        <end position="46"/>
    </location>
</feature>
<dbReference type="EMBL" id="CH940661">
    <property type="protein sequence ID" value="EDW71327.1"/>
    <property type="molecule type" value="Genomic_DNA"/>
</dbReference>
<evidence type="ECO:0000256" key="2">
    <source>
        <dbReference type="ARBA" id="ARBA00023125"/>
    </source>
</evidence>
<keyword evidence="8" id="KW-1185">Reference proteome</keyword>
<evidence type="ECO:0000256" key="3">
    <source>
        <dbReference type="ARBA" id="ARBA00023242"/>
    </source>
</evidence>
<comment type="subcellular location">
    <subcellularLocation>
        <location evidence="1 4">Nucleus</location>
    </subcellularLocation>
</comment>
<dbReference type="Pfam" id="PF04218">
    <property type="entry name" value="CENP-B_N"/>
    <property type="match status" value="1"/>
</dbReference>
<name>B4MDR6_DROVI</name>
<dbReference type="InterPro" id="IPR009057">
    <property type="entry name" value="Homeodomain-like_sf"/>
</dbReference>
<dbReference type="GO" id="GO:0005634">
    <property type="term" value="C:nucleus"/>
    <property type="evidence" value="ECO:0007669"/>
    <property type="project" value="UniProtKB-SubCell"/>
</dbReference>
<dbReference type="SMR" id="B4MDR6"/>
<evidence type="ECO:0000313" key="7">
    <source>
        <dbReference type="EMBL" id="EDW71327.1"/>
    </source>
</evidence>
<dbReference type="eggNOG" id="KOG3105">
    <property type="taxonomic scope" value="Eukaryota"/>
</dbReference>
<dbReference type="InParanoid" id="B4MDR6"/>
<proteinExistence type="predicted"/>
<dbReference type="STRING" id="7244.B4MDR6"/>
<dbReference type="SMART" id="SM00674">
    <property type="entry name" value="CENPB"/>
    <property type="match status" value="1"/>
</dbReference>
<dbReference type="OrthoDB" id="9909311at2759"/>
<dbReference type="OMA" id="GWLQKWR"/>
<evidence type="ECO:0008006" key="9">
    <source>
        <dbReference type="Google" id="ProtNLM"/>
    </source>
</evidence>
<dbReference type="PhylomeDB" id="B4MDR6"/>
<dbReference type="InterPro" id="IPR006600">
    <property type="entry name" value="HTH_CenpB_DNA-bd_dom"/>
</dbReference>
<dbReference type="Gene3D" id="1.10.10.60">
    <property type="entry name" value="Homeodomain-like"/>
    <property type="match status" value="2"/>
</dbReference>
<organism evidence="7 8">
    <name type="scientific">Drosophila virilis</name>
    <name type="common">Fruit fly</name>
    <dbReference type="NCBI Taxonomy" id="7244"/>
    <lineage>
        <taxon>Eukaryota</taxon>
        <taxon>Metazoa</taxon>
        <taxon>Ecdysozoa</taxon>
        <taxon>Arthropoda</taxon>
        <taxon>Hexapoda</taxon>
        <taxon>Insecta</taxon>
        <taxon>Pterygota</taxon>
        <taxon>Neoptera</taxon>
        <taxon>Endopterygota</taxon>
        <taxon>Diptera</taxon>
        <taxon>Brachycera</taxon>
        <taxon>Muscomorpha</taxon>
        <taxon>Ephydroidea</taxon>
        <taxon>Drosophilidae</taxon>
        <taxon>Drosophila</taxon>
    </lineage>
</organism>
<dbReference type="Pfam" id="PF03221">
    <property type="entry name" value="HTH_Tnp_Tc5"/>
    <property type="match status" value="1"/>
</dbReference>
<dbReference type="InterPro" id="IPR007889">
    <property type="entry name" value="HTH_Psq"/>
</dbReference>
<sequence>MERKKVLSLKEKMEVISAYDQTNSSVRALAKRFNIGKTQAALIVRDRETIRSRWLSGENINTKRSFLNTDGKKLDSMCYDWFCKLSSAHNTPISGSAIQEKAKELATSLGIDDFAASNGWLQRWRKRHNINSRCEPGAQSADVNPLDVHQFLETEIDSSDTVFVIDDNSNTDTDLVAELSCELKTVKSALIYIANLKQFLNNDHIAFEHLKNLENHMQNRLLKCKHL</sequence>
<reference evidence="7 8" key="1">
    <citation type="journal article" date="2007" name="Nature">
        <title>Evolution of genes and genomes on the Drosophila phylogeny.</title>
        <authorList>
            <consortium name="Drosophila 12 Genomes Consortium"/>
            <person name="Clark A.G."/>
            <person name="Eisen M.B."/>
            <person name="Smith D.R."/>
            <person name="Bergman C.M."/>
            <person name="Oliver B."/>
            <person name="Markow T.A."/>
            <person name="Kaufman T.C."/>
            <person name="Kellis M."/>
            <person name="Gelbart W."/>
            <person name="Iyer V.N."/>
            <person name="Pollard D.A."/>
            <person name="Sackton T.B."/>
            <person name="Larracuente A.M."/>
            <person name="Singh N.D."/>
            <person name="Abad J.P."/>
            <person name="Abt D.N."/>
            <person name="Adryan B."/>
            <person name="Aguade M."/>
            <person name="Akashi H."/>
            <person name="Anderson W.W."/>
            <person name="Aquadro C.F."/>
            <person name="Ardell D.H."/>
            <person name="Arguello R."/>
            <person name="Artieri C.G."/>
            <person name="Barbash D.A."/>
            <person name="Barker D."/>
            <person name="Barsanti P."/>
            <person name="Batterham P."/>
            <person name="Batzoglou S."/>
            <person name="Begun D."/>
            <person name="Bhutkar A."/>
            <person name="Blanco E."/>
            <person name="Bosak S.A."/>
            <person name="Bradley R.K."/>
            <person name="Brand A.D."/>
            <person name="Brent M.R."/>
            <person name="Brooks A.N."/>
            <person name="Brown R.H."/>
            <person name="Butlin R.K."/>
            <person name="Caggese C."/>
            <person name="Calvi B.R."/>
            <person name="Bernardo de Carvalho A."/>
            <person name="Caspi A."/>
            <person name="Castrezana S."/>
            <person name="Celniker S.E."/>
            <person name="Chang J.L."/>
            <person name="Chapple C."/>
            <person name="Chatterji S."/>
            <person name="Chinwalla A."/>
            <person name="Civetta A."/>
            <person name="Clifton S.W."/>
            <person name="Comeron J.M."/>
            <person name="Costello J.C."/>
            <person name="Coyne J.A."/>
            <person name="Daub J."/>
            <person name="David R.G."/>
            <person name="Delcher A.L."/>
            <person name="Delehaunty K."/>
            <person name="Do C.B."/>
            <person name="Ebling H."/>
            <person name="Edwards K."/>
            <person name="Eickbush T."/>
            <person name="Evans J.D."/>
            <person name="Filipski A."/>
            <person name="Findeiss S."/>
            <person name="Freyhult E."/>
            <person name="Fulton L."/>
            <person name="Fulton R."/>
            <person name="Garcia A.C."/>
            <person name="Gardiner A."/>
            <person name="Garfield D.A."/>
            <person name="Garvin B.E."/>
            <person name="Gibson G."/>
            <person name="Gilbert D."/>
            <person name="Gnerre S."/>
            <person name="Godfrey J."/>
            <person name="Good R."/>
            <person name="Gotea V."/>
            <person name="Gravely B."/>
            <person name="Greenberg A.J."/>
            <person name="Griffiths-Jones S."/>
            <person name="Gross S."/>
            <person name="Guigo R."/>
            <person name="Gustafson E.A."/>
            <person name="Haerty W."/>
            <person name="Hahn M.W."/>
            <person name="Halligan D.L."/>
            <person name="Halpern A.L."/>
            <person name="Halter G.M."/>
            <person name="Han M.V."/>
            <person name="Heger A."/>
            <person name="Hillier L."/>
            <person name="Hinrichs A.S."/>
            <person name="Holmes I."/>
            <person name="Hoskins R.A."/>
            <person name="Hubisz M.J."/>
            <person name="Hultmark D."/>
            <person name="Huntley M.A."/>
            <person name="Jaffe D.B."/>
            <person name="Jagadeeshan S."/>
            <person name="Jeck W.R."/>
            <person name="Johnson J."/>
            <person name="Jones C.D."/>
            <person name="Jordan W.C."/>
            <person name="Karpen G.H."/>
            <person name="Kataoka E."/>
            <person name="Keightley P.D."/>
            <person name="Kheradpour P."/>
            <person name="Kirkness E.F."/>
            <person name="Koerich L.B."/>
            <person name="Kristiansen K."/>
            <person name="Kudrna D."/>
            <person name="Kulathinal R.J."/>
            <person name="Kumar S."/>
            <person name="Kwok R."/>
            <person name="Lander E."/>
            <person name="Langley C.H."/>
            <person name="Lapoint R."/>
            <person name="Lazzaro B.P."/>
            <person name="Lee S.J."/>
            <person name="Levesque L."/>
            <person name="Li R."/>
            <person name="Lin C.F."/>
            <person name="Lin M.F."/>
            <person name="Lindblad-Toh K."/>
            <person name="Llopart A."/>
            <person name="Long M."/>
            <person name="Low L."/>
            <person name="Lozovsky E."/>
            <person name="Lu J."/>
            <person name="Luo M."/>
            <person name="Machado C.A."/>
            <person name="Makalowski W."/>
            <person name="Marzo M."/>
            <person name="Matsuda M."/>
            <person name="Matzkin L."/>
            <person name="McAllister B."/>
            <person name="McBride C.S."/>
            <person name="McKernan B."/>
            <person name="McKernan K."/>
            <person name="Mendez-Lago M."/>
            <person name="Minx P."/>
            <person name="Mollenhauer M.U."/>
            <person name="Montooth K."/>
            <person name="Mount S.M."/>
            <person name="Mu X."/>
            <person name="Myers E."/>
            <person name="Negre B."/>
            <person name="Newfeld S."/>
            <person name="Nielsen R."/>
            <person name="Noor M.A."/>
            <person name="O'Grady P."/>
            <person name="Pachter L."/>
            <person name="Papaceit M."/>
            <person name="Parisi M.J."/>
            <person name="Parisi M."/>
            <person name="Parts L."/>
            <person name="Pedersen J.S."/>
            <person name="Pesole G."/>
            <person name="Phillippy A.M."/>
            <person name="Ponting C.P."/>
            <person name="Pop M."/>
            <person name="Porcelli D."/>
            <person name="Powell J.R."/>
            <person name="Prohaska S."/>
            <person name="Pruitt K."/>
            <person name="Puig M."/>
            <person name="Quesneville H."/>
            <person name="Ram K.R."/>
            <person name="Rand D."/>
            <person name="Rasmussen M.D."/>
            <person name="Reed L.K."/>
            <person name="Reenan R."/>
            <person name="Reily A."/>
            <person name="Remington K.A."/>
            <person name="Rieger T.T."/>
            <person name="Ritchie M.G."/>
            <person name="Robin C."/>
            <person name="Rogers Y.H."/>
            <person name="Rohde C."/>
            <person name="Rozas J."/>
            <person name="Rubenfield M.J."/>
            <person name="Ruiz A."/>
            <person name="Russo S."/>
            <person name="Salzberg S.L."/>
            <person name="Sanchez-Gracia A."/>
            <person name="Saranga D.J."/>
            <person name="Sato H."/>
            <person name="Schaeffer S.W."/>
            <person name="Schatz M.C."/>
            <person name="Schlenke T."/>
            <person name="Schwartz R."/>
            <person name="Segarra C."/>
            <person name="Singh R.S."/>
            <person name="Sirot L."/>
            <person name="Sirota M."/>
            <person name="Sisneros N.B."/>
            <person name="Smith C.D."/>
            <person name="Smith T.F."/>
            <person name="Spieth J."/>
            <person name="Stage D.E."/>
            <person name="Stark A."/>
            <person name="Stephan W."/>
            <person name="Strausberg R.L."/>
            <person name="Strempel S."/>
            <person name="Sturgill D."/>
            <person name="Sutton G."/>
            <person name="Sutton G.G."/>
            <person name="Tao W."/>
            <person name="Teichmann S."/>
            <person name="Tobari Y.N."/>
            <person name="Tomimura Y."/>
            <person name="Tsolas J.M."/>
            <person name="Valente V.L."/>
            <person name="Venter E."/>
            <person name="Venter J.C."/>
            <person name="Vicario S."/>
            <person name="Vieira F.G."/>
            <person name="Vilella A.J."/>
            <person name="Villasante A."/>
            <person name="Walenz B."/>
            <person name="Wang J."/>
            <person name="Wasserman M."/>
            <person name="Watts T."/>
            <person name="Wilson D."/>
            <person name="Wilson R.K."/>
            <person name="Wing R.A."/>
            <person name="Wolfner M.F."/>
            <person name="Wong A."/>
            <person name="Wong G.K."/>
            <person name="Wu C.I."/>
            <person name="Wu G."/>
            <person name="Yamamoto D."/>
            <person name="Yang H.P."/>
            <person name="Yang S.P."/>
            <person name="Yorke J.A."/>
            <person name="Yoshida K."/>
            <person name="Zdobnov E."/>
            <person name="Zhang P."/>
            <person name="Zhang Y."/>
            <person name="Zimin A.V."/>
            <person name="Baldwin J."/>
            <person name="Abdouelleil A."/>
            <person name="Abdulkadir J."/>
            <person name="Abebe A."/>
            <person name="Abera B."/>
            <person name="Abreu J."/>
            <person name="Acer S.C."/>
            <person name="Aftuck L."/>
            <person name="Alexander A."/>
            <person name="An P."/>
            <person name="Anderson E."/>
            <person name="Anderson S."/>
            <person name="Arachi H."/>
            <person name="Azer M."/>
            <person name="Bachantsang P."/>
            <person name="Barry A."/>
            <person name="Bayul T."/>
            <person name="Berlin A."/>
            <person name="Bessette D."/>
            <person name="Bloom T."/>
            <person name="Blye J."/>
            <person name="Boguslavskiy L."/>
            <person name="Bonnet C."/>
            <person name="Boukhgalter B."/>
            <person name="Bourzgui I."/>
            <person name="Brown A."/>
            <person name="Cahill P."/>
            <person name="Channer S."/>
            <person name="Cheshatsang Y."/>
            <person name="Chuda L."/>
            <person name="Citroen M."/>
            <person name="Collymore A."/>
            <person name="Cooke P."/>
            <person name="Costello M."/>
            <person name="D'Aco K."/>
            <person name="Daza R."/>
            <person name="De Haan G."/>
            <person name="DeGray S."/>
            <person name="DeMaso C."/>
            <person name="Dhargay N."/>
            <person name="Dooley K."/>
            <person name="Dooley E."/>
            <person name="Doricent M."/>
            <person name="Dorje P."/>
            <person name="Dorjee K."/>
            <person name="Dupes A."/>
            <person name="Elong R."/>
            <person name="Falk J."/>
            <person name="Farina A."/>
            <person name="Faro S."/>
            <person name="Ferguson D."/>
            <person name="Fisher S."/>
            <person name="Foley C.D."/>
            <person name="Franke A."/>
            <person name="Friedrich D."/>
            <person name="Gadbois L."/>
            <person name="Gearin G."/>
            <person name="Gearin C.R."/>
            <person name="Giannoukos G."/>
            <person name="Goode T."/>
            <person name="Graham J."/>
            <person name="Grandbois E."/>
            <person name="Grewal S."/>
            <person name="Gyaltsen K."/>
            <person name="Hafez N."/>
            <person name="Hagos B."/>
            <person name="Hall J."/>
            <person name="Henson C."/>
            <person name="Hollinger A."/>
            <person name="Honan T."/>
            <person name="Huard M.D."/>
            <person name="Hughes L."/>
            <person name="Hurhula B."/>
            <person name="Husby M.E."/>
            <person name="Kamat A."/>
            <person name="Kanga B."/>
            <person name="Kashin S."/>
            <person name="Khazanovich D."/>
            <person name="Kisner P."/>
            <person name="Lance K."/>
            <person name="Lara M."/>
            <person name="Lee W."/>
            <person name="Lennon N."/>
            <person name="Letendre F."/>
            <person name="LeVine R."/>
            <person name="Lipovsky A."/>
            <person name="Liu X."/>
            <person name="Liu J."/>
            <person name="Liu S."/>
            <person name="Lokyitsang T."/>
            <person name="Lokyitsang Y."/>
            <person name="Lubonja R."/>
            <person name="Lui A."/>
            <person name="MacDonald P."/>
            <person name="Magnisalis V."/>
            <person name="Maru K."/>
            <person name="Matthews C."/>
            <person name="McCusker W."/>
            <person name="McDonough S."/>
            <person name="Mehta T."/>
            <person name="Meldrim J."/>
            <person name="Meneus L."/>
            <person name="Mihai O."/>
            <person name="Mihalev A."/>
            <person name="Mihova T."/>
            <person name="Mittelman R."/>
            <person name="Mlenga V."/>
            <person name="Montmayeur A."/>
            <person name="Mulrain L."/>
            <person name="Navidi A."/>
            <person name="Naylor J."/>
            <person name="Negash T."/>
            <person name="Nguyen T."/>
            <person name="Nguyen N."/>
            <person name="Nicol R."/>
            <person name="Norbu C."/>
            <person name="Norbu N."/>
            <person name="Novod N."/>
            <person name="O'Neill B."/>
            <person name="Osman S."/>
            <person name="Markiewicz E."/>
            <person name="Oyono O.L."/>
            <person name="Patti C."/>
            <person name="Phunkhang P."/>
            <person name="Pierre F."/>
            <person name="Priest M."/>
            <person name="Raghuraman S."/>
            <person name="Rege F."/>
            <person name="Reyes R."/>
            <person name="Rise C."/>
            <person name="Rogov P."/>
            <person name="Ross K."/>
            <person name="Ryan E."/>
            <person name="Settipalli S."/>
            <person name="Shea T."/>
            <person name="Sherpa N."/>
            <person name="Shi L."/>
            <person name="Shih D."/>
            <person name="Sparrow T."/>
            <person name="Spaulding J."/>
            <person name="Stalker J."/>
            <person name="Stange-Thomann N."/>
            <person name="Stavropoulos S."/>
            <person name="Stone C."/>
            <person name="Strader C."/>
            <person name="Tesfaye S."/>
            <person name="Thomson T."/>
            <person name="Thoulutsang Y."/>
            <person name="Thoulutsang D."/>
            <person name="Topham K."/>
            <person name="Topping I."/>
            <person name="Tsamla T."/>
            <person name="Vassiliev H."/>
            <person name="Vo A."/>
            <person name="Wangchuk T."/>
            <person name="Wangdi T."/>
            <person name="Weiand M."/>
            <person name="Wilkinson J."/>
            <person name="Wilson A."/>
            <person name="Yadav S."/>
            <person name="Young G."/>
            <person name="Yu Q."/>
            <person name="Zembek L."/>
            <person name="Zhong D."/>
            <person name="Zimmer A."/>
            <person name="Zwirko Z."/>
            <person name="Jaffe D.B."/>
            <person name="Alvarez P."/>
            <person name="Brockman W."/>
            <person name="Butler J."/>
            <person name="Chin C."/>
            <person name="Gnerre S."/>
            <person name="Grabherr M."/>
            <person name="Kleber M."/>
            <person name="Mauceli E."/>
            <person name="MacCallum I."/>
        </authorList>
    </citation>
    <scope>NUCLEOTIDE SEQUENCE [LARGE SCALE GENOMIC DNA]</scope>
    <source>
        <strain evidence="8">Tucson 15010-1051.87</strain>
    </source>
</reference>
<dbReference type="GO" id="GO:0003677">
    <property type="term" value="F:DNA binding"/>
    <property type="evidence" value="ECO:0007669"/>
    <property type="project" value="UniProtKB-UniRule"/>
</dbReference>
<dbReference type="HOGENOM" id="CLU_1220832_0_0_1"/>
<keyword evidence="2 4" id="KW-0238">DNA-binding</keyword>
<protein>
    <recommendedName>
        <fullName evidence="9">HTH CENPB-type domain-containing protein</fullName>
    </recommendedName>
</protein>